<reference evidence="1 2" key="2">
    <citation type="journal article" date="2022" name="Mol. Ecol. Resour.">
        <title>The genomes of chicory, endive, great burdock and yacon provide insights into Asteraceae paleo-polyploidization history and plant inulin production.</title>
        <authorList>
            <person name="Fan W."/>
            <person name="Wang S."/>
            <person name="Wang H."/>
            <person name="Wang A."/>
            <person name="Jiang F."/>
            <person name="Liu H."/>
            <person name="Zhao H."/>
            <person name="Xu D."/>
            <person name="Zhang Y."/>
        </authorList>
    </citation>
    <scope>NUCLEOTIDE SEQUENCE [LARGE SCALE GENOMIC DNA]</scope>
    <source>
        <strain evidence="2">cv. Punajuju</strain>
        <tissue evidence="1">Leaves</tissue>
    </source>
</reference>
<proteinExistence type="predicted"/>
<sequence>MEKTNLVFIDRQNQKEAHPVVRHILLRQRLRYSIVHCSALPCPALVVRPPPLSAAQSSAAQPSPALL</sequence>
<keyword evidence="2" id="KW-1185">Reference proteome</keyword>
<gene>
    <name evidence="1" type="ORF">L2E82_36470</name>
</gene>
<comment type="caution">
    <text evidence="1">The sequence shown here is derived from an EMBL/GenBank/DDBJ whole genome shotgun (WGS) entry which is preliminary data.</text>
</comment>
<organism evidence="1 2">
    <name type="scientific">Cichorium intybus</name>
    <name type="common">Chicory</name>
    <dbReference type="NCBI Taxonomy" id="13427"/>
    <lineage>
        <taxon>Eukaryota</taxon>
        <taxon>Viridiplantae</taxon>
        <taxon>Streptophyta</taxon>
        <taxon>Embryophyta</taxon>
        <taxon>Tracheophyta</taxon>
        <taxon>Spermatophyta</taxon>
        <taxon>Magnoliopsida</taxon>
        <taxon>eudicotyledons</taxon>
        <taxon>Gunneridae</taxon>
        <taxon>Pentapetalae</taxon>
        <taxon>asterids</taxon>
        <taxon>campanulids</taxon>
        <taxon>Asterales</taxon>
        <taxon>Asteraceae</taxon>
        <taxon>Cichorioideae</taxon>
        <taxon>Cichorieae</taxon>
        <taxon>Cichoriinae</taxon>
        <taxon>Cichorium</taxon>
    </lineage>
</organism>
<evidence type="ECO:0000313" key="1">
    <source>
        <dbReference type="EMBL" id="KAI3724684.1"/>
    </source>
</evidence>
<dbReference type="Proteomes" id="UP001055811">
    <property type="component" value="Linkage Group LG06"/>
</dbReference>
<reference evidence="2" key="1">
    <citation type="journal article" date="2022" name="Mol. Ecol. Resour.">
        <title>The genomes of chicory, endive, great burdock and yacon provide insights into Asteraceae palaeo-polyploidization history and plant inulin production.</title>
        <authorList>
            <person name="Fan W."/>
            <person name="Wang S."/>
            <person name="Wang H."/>
            <person name="Wang A."/>
            <person name="Jiang F."/>
            <person name="Liu H."/>
            <person name="Zhao H."/>
            <person name="Xu D."/>
            <person name="Zhang Y."/>
        </authorList>
    </citation>
    <scope>NUCLEOTIDE SEQUENCE [LARGE SCALE GENOMIC DNA]</scope>
    <source>
        <strain evidence="2">cv. Punajuju</strain>
    </source>
</reference>
<dbReference type="EMBL" id="CM042014">
    <property type="protein sequence ID" value="KAI3724684.1"/>
    <property type="molecule type" value="Genomic_DNA"/>
</dbReference>
<accession>A0ACB9BRM7</accession>
<name>A0ACB9BRM7_CICIN</name>
<evidence type="ECO:0000313" key="2">
    <source>
        <dbReference type="Proteomes" id="UP001055811"/>
    </source>
</evidence>
<protein>
    <submittedName>
        <fullName evidence="1">Uncharacterized protein</fullName>
    </submittedName>
</protein>